<dbReference type="Pfam" id="PF13091">
    <property type="entry name" value="PLDc_2"/>
    <property type="match status" value="1"/>
</dbReference>
<organism evidence="8 9">
    <name type="scientific">Megasphaera paucivorans</name>
    <dbReference type="NCBI Taxonomy" id="349095"/>
    <lineage>
        <taxon>Bacteria</taxon>
        <taxon>Bacillati</taxon>
        <taxon>Bacillota</taxon>
        <taxon>Negativicutes</taxon>
        <taxon>Veillonellales</taxon>
        <taxon>Veillonellaceae</taxon>
        <taxon>Megasphaera</taxon>
    </lineage>
</organism>
<dbReference type="PANTHER" id="PTHR43856">
    <property type="entry name" value="CARDIOLIPIN HYDROLASE"/>
    <property type="match status" value="1"/>
</dbReference>
<dbReference type="CDD" id="cd09170">
    <property type="entry name" value="PLDc_Nuc"/>
    <property type="match status" value="1"/>
</dbReference>
<proteinExistence type="inferred from homology"/>
<dbReference type="SMART" id="SM00155">
    <property type="entry name" value="PLDc"/>
    <property type="match status" value="1"/>
</dbReference>
<protein>
    <recommendedName>
        <fullName evidence="3">phospholipase D</fullName>
        <ecNumber evidence="3">3.1.4.4</ecNumber>
    </recommendedName>
</protein>
<dbReference type="PROSITE" id="PS50035">
    <property type="entry name" value="PLD"/>
    <property type="match status" value="1"/>
</dbReference>
<evidence type="ECO:0000256" key="5">
    <source>
        <dbReference type="ARBA" id="ARBA00022963"/>
    </source>
</evidence>
<evidence type="ECO:0000313" key="9">
    <source>
        <dbReference type="Proteomes" id="UP000199309"/>
    </source>
</evidence>
<dbReference type="OrthoDB" id="281759at2"/>
<dbReference type="RefSeq" id="WP_091652504.1">
    <property type="nucleotide sequence ID" value="NZ_FNHQ01000037.1"/>
</dbReference>
<dbReference type="InterPro" id="IPR025202">
    <property type="entry name" value="PLD-like_dom"/>
</dbReference>
<dbReference type="PROSITE" id="PS51257">
    <property type="entry name" value="PROKAR_LIPOPROTEIN"/>
    <property type="match status" value="1"/>
</dbReference>
<dbReference type="GO" id="GO:0004630">
    <property type="term" value="F:phospholipase D activity"/>
    <property type="evidence" value="ECO:0007669"/>
    <property type="project" value="UniProtKB-EC"/>
</dbReference>
<evidence type="ECO:0000313" key="8">
    <source>
        <dbReference type="EMBL" id="SDN31289.1"/>
    </source>
</evidence>
<sequence length="193" mass="21166">MKKRKIFILVAVCIFISGIIIGCTSAKVASIALPKAISVPHTVPAAGTIEVAFSPNGNATSTVIKAINEAKNSIRVQAYIFTSEPIAKALLDAQKRGVTVQVILDKSQLTEKYSSATFFKNNNISTKIDSDFQIAHSKVMIIDNSTIITGSFNFTKSAEKNNSENVLVIRGNKELAKLYIEDWEWRWANTKSL</sequence>
<dbReference type="STRING" id="349095.SAMN05660299_02502"/>
<evidence type="ECO:0000256" key="1">
    <source>
        <dbReference type="ARBA" id="ARBA00000798"/>
    </source>
</evidence>
<dbReference type="GO" id="GO:0016891">
    <property type="term" value="F:RNA endonuclease activity producing 5'-phosphomonoesters, hydrolytic mechanism"/>
    <property type="evidence" value="ECO:0007669"/>
    <property type="project" value="TreeGrafter"/>
</dbReference>
<name>A0A1H0ACI9_9FIRM</name>
<dbReference type="Gene3D" id="3.30.870.10">
    <property type="entry name" value="Endonuclease Chain A"/>
    <property type="match status" value="1"/>
</dbReference>
<keyword evidence="4" id="KW-0378">Hydrolase</keyword>
<keyword evidence="5" id="KW-0442">Lipid degradation</keyword>
<dbReference type="AlphaFoldDB" id="A0A1H0ACI9"/>
<dbReference type="SUPFAM" id="SSF56024">
    <property type="entry name" value="Phospholipase D/nuclease"/>
    <property type="match status" value="1"/>
</dbReference>
<evidence type="ECO:0000256" key="4">
    <source>
        <dbReference type="ARBA" id="ARBA00022801"/>
    </source>
</evidence>
<dbReference type="GO" id="GO:0006793">
    <property type="term" value="P:phosphorus metabolic process"/>
    <property type="evidence" value="ECO:0007669"/>
    <property type="project" value="UniProtKB-ARBA"/>
</dbReference>
<keyword evidence="9" id="KW-1185">Reference proteome</keyword>
<dbReference type="Proteomes" id="UP000199309">
    <property type="component" value="Unassembled WGS sequence"/>
</dbReference>
<dbReference type="EMBL" id="FNHQ01000037">
    <property type="protein sequence ID" value="SDN31289.1"/>
    <property type="molecule type" value="Genomic_DNA"/>
</dbReference>
<accession>A0A1H0ACI9</accession>
<gene>
    <name evidence="8" type="ORF">SAMN05660299_02502</name>
</gene>
<evidence type="ECO:0000259" key="7">
    <source>
        <dbReference type="PROSITE" id="PS50035"/>
    </source>
</evidence>
<evidence type="ECO:0000256" key="6">
    <source>
        <dbReference type="ARBA" id="ARBA00023098"/>
    </source>
</evidence>
<dbReference type="InterPro" id="IPR051406">
    <property type="entry name" value="PLD_domain"/>
</dbReference>
<dbReference type="GO" id="GO:0016042">
    <property type="term" value="P:lipid catabolic process"/>
    <property type="evidence" value="ECO:0007669"/>
    <property type="project" value="UniProtKB-KW"/>
</dbReference>
<dbReference type="PANTHER" id="PTHR43856:SF1">
    <property type="entry name" value="MITOCHONDRIAL CARDIOLIPIN HYDROLASE"/>
    <property type="match status" value="1"/>
</dbReference>
<keyword evidence="6" id="KW-0443">Lipid metabolism</keyword>
<dbReference type="InterPro" id="IPR001736">
    <property type="entry name" value="PLipase_D/transphosphatidylase"/>
</dbReference>
<comment type="catalytic activity">
    <reaction evidence="1">
        <text>a 1,2-diacyl-sn-glycero-3-phosphocholine + H2O = a 1,2-diacyl-sn-glycero-3-phosphate + choline + H(+)</text>
        <dbReference type="Rhea" id="RHEA:14445"/>
        <dbReference type="ChEBI" id="CHEBI:15354"/>
        <dbReference type="ChEBI" id="CHEBI:15377"/>
        <dbReference type="ChEBI" id="CHEBI:15378"/>
        <dbReference type="ChEBI" id="CHEBI:57643"/>
        <dbReference type="ChEBI" id="CHEBI:58608"/>
        <dbReference type="EC" id="3.1.4.4"/>
    </reaction>
</comment>
<reference evidence="8 9" key="1">
    <citation type="submission" date="2016-10" db="EMBL/GenBank/DDBJ databases">
        <authorList>
            <person name="de Groot N.N."/>
        </authorList>
    </citation>
    <scope>NUCLEOTIDE SEQUENCE [LARGE SCALE GENOMIC DNA]</scope>
    <source>
        <strain evidence="8 9">DSM 16981</strain>
    </source>
</reference>
<feature type="domain" description="PLD phosphodiesterase" evidence="7">
    <location>
        <begin position="131"/>
        <end position="158"/>
    </location>
</feature>
<evidence type="ECO:0000256" key="3">
    <source>
        <dbReference type="ARBA" id="ARBA00012027"/>
    </source>
</evidence>
<comment type="similarity">
    <text evidence="2">Belongs to the phospholipase D family.</text>
</comment>
<dbReference type="EC" id="3.1.4.4" evidence="3"/>
<evidence type="ECO:0000256" key="2">
    <source>
        <dbReference type="ARBA" id="ARBA00008664"/>
    </source>
</evidence>